<feature type="region of interest" description="Disordered" evidence="10">
    <location>
        <begin position="1512"/>
        <end position="1534"/>
    </location>
</feature>
<feature type="compositionally biased region" description="Low complexity" evidence="10">
    <location>
        <begin position="1142"/>
        <end position="1152"/>
    </location>
</feature>
<feature type="compositionally biased region" description="Polar residues" evidence="10">
    <location>
        <begin position="724"/>
        <end position="737"/>
    </location>
</feature>
<feature type="region of interest" description="Disordered" evidence="10">
    <location>
        <begin position="1893"/>
        <end position="2072"/>
    </location>
</feature>
<feature type="compositionally biased region" description="Basic and acidic residues" evidence="10">
    <location>
        <begin position="1181"/>
        <end position="1190"/>
    </location>
</feature>
<feature type="compositionally biased region" description="Low complexity" evidence="10">
    <location>
        <begin position="2611"/>
        <end position="2622"/>
    </location>
</feature>
<evidence type="ECO:0000256" key="8">
    <source>
        <dbReference type="ARBA" id="ARBA00048679"/>
    </source>
</evidence>
<feature type="compositionally biased region" description="Low complexity" evidence="10">
    <location>
        <begin position="539"/>
        <end position="550"/>
    </location>
</feature>
<feature type="compositionally biased region" description="Polar residues" evidence="10">
    <location>
        <begin position="551"/>
        <end position="573"/>
    </location>
</feature>
<feature type="domain" description="AGC-kinase C-terminal" evidence="14">
    <location>
        <begin position="2454"/>
        <end position="2554"/>
    </location>
</feature>
<dbReference type="CDD" id="cd05611">
    <property type="entry name" value="STKc_Rim15_like"/>
    <property type="match status" value="1"/>
</dbReference>
<dbReference type="PROSITE" id="PS51285">
    <property type="entry name" value="AGC_KINASE_CTER"/>
    <property type="match status" value="1"/>
</dbReference>
<dbReference type="InterPro" id="IPR035965">
    <property type="entry name" value="PAS-like_dom_sf"/>
</dbReference>
<feature type="domain" description="Response regulatory" evidence="12">
    <location>
        <begin position="2716"/>
        <end position="2831"/>
    </location>
</feature>
<evidence type="ECO:0000259" key="12">
    <source>
        <dbReference type="PROSITE" id="PS50110"/>
    </source>
</evidence>
<evidence type="ECO:0000256" key="6">
    <source>
        <dbReference type="ARBA" id="ARBA00022840"/>
    </source>
</evidence>
<evidence type="ECO:0000259" key="14">
    <source>
        <dbReference type="PROSITE" id="PS51285"/>
    </source>
</evidence>
<feature type="compositionally biased region" description="Polar residues" evidence="10">
    <location>
        <begin position="1118"/>
        <end position="1130"/>
    </location>
</feature>
<feature type="region of interest" description="Disordered" evidence="10">
    <location>
        <begin position="410"/>
        <end position="430"/>
    </location>
</feature>
<keyword evidence="6" id="KW-0067">ATP-binding</keyword>
<dbReference type="CDD" id="cd00130">
    <property type="entry name" value="PAS"/>
    <property type="match status" value="1"/>
</dbReference>
<feature type="compositionally biased region" description="Low complexity" evidence="10">
    <location>
        <begin position="69"/>
        <end position="82"/>
    </location>
</feature>
<keyword evidence="3" id="KW-0808">Transferase</keyword>
<dbReference type="SMART" id="SM00448">
    <property type="entry name" value="REC"/>
    <property type="match status" value="1"/>
</dbReference>
<feature type="compositionally biased region" description="Basic and acidic residues" evidence="10">
    <location>
        <begin position="1090"/>
        <end position="1103"/>
    </location>
</feature>
<feature type="compositionally biased region" description="Polar residues" evidence="10">
    <location>
        <begin position="410"/>
        <end position="421"/>
    </location>
</feature>
<keyword evidence="9" id="KW-0597">Phosphoprotein</keyword>
<feature type="region of interest" description="Disordered" evidence="10">
    <location>
        <begin position="957"/>
        <end position="992"/>
    </location>
</feature>
<evidence type="ECO:0000256" key="10">
    <source>
        <dbReference type="SAM" id="MobiDB-lite"/>
    </source>
</evidence>
<comment type="catalytic activity">
    <reaction evidence="8">
        <text>L-seryl-[protein] + ATP = O-phospho-L-seryl-[protein] + ADP + H(+)</text>
        <dbReference type="Rhea" id="RHEA:17989"/>
        <dbReference type="Rhea" id="RHEA-COMP:9863"/>
        <dbReference type="Rhea" id="RHEA-COMP:11604"/>
        <dbReference type="ChEBI" id="CHEBI:15378"/>
        <dbReference type="ChEBI" id="CHEBI:29999"/>
        <dbReference type="ChEBI" id="CHEBI:30616"/>
        <dbReference type="ChEBI" id="CHEBI:83421"/>
        <dbReference type="ChEBI" id="CHEBI:456216"/>
        <dbReference type="EC" id="2.7.11.1"/>
    </reaction>
</comment>
<evidence type="ECO:0000256" key="7">
    <source>
        <dbReference type="ARBA" id="ARBA00047899"/>
    </source>
</evidence>
<dbReference type="InterPro" id="IPR000719">
    <property type="entry name" value="Prot_kinase_dom"/>
</dbReference>
<dbReference type="PANTHER" id="PTHR24356">
    <property type="entry name" value="SERINE/THREONINE-PROTEIN KINASE"/>
    <property type="match status" value="1"/>
</dbReference>
<dbReference type="InterPro" id="IPR011009">
    <property type="entry name" value="Kinase-like_dom_sf"/>
</dbReference>
<reference evidence="15 16" key="1">
    <citation type="submission" date="2024-01" db="EMBL/GenBank/DDBJ databases">
        <title>Comparative genomics of Cryptococcus and Kwoniella reveals pathogenesis evolution and contrasting modes of karyotype evolution via chromosome fusion or intercentromeric recombination.</title>
        <authorList>
            <person name="Coelho M.A."/>
            <person name="David-Palma M."/>
            <person name="Shea T."/>
            <person name="Bowers K."/>
            <person name="McGinley-Smith S."/>
            <person name="Mohammad A.W."/>
            <person name="Gnirke A."/>
            <person name="Yurkov A.M."/>
            <person name="Nowrousian M."/>
            <person name="Sun S."/>
            <person name="Cuomo C.A."/>
            <person name="Heitman J."/>
        </authorList>
    </citation>
    <scope>NUCLEOTIDE SEQUENCE [LARGE SCALE GENOMIC DNA]</scope>
    <source>
        <strain evidence="15 16">7685027</strain>
    </source>
</reference>
<evidence type="ECO:0000256" key="5">
    <source>
        <dbReference type="ARBA" id="ARBA00022777"/>
    </source>
</evidence>
<accession>A0ABZ2AQ62</accession>
<feature type="compositionally biased region" description="Low complexity" evidence="10">
    <location>
        <begin position="94"/>
        <end position="104"/>
    </location>
</feature>
<feature type="region of interest" description="Disordered" evidence="10">
    <location>
        <begin position="1261"/>
        <end position="1364"/>
    </location>
</feature>
<dbReference type="EC" id="2.7.11.1" evidence="1"/>
<dbReference type="InterPro" id="IPR000961">
    <property type="entry name" value="AGC-kinase_C"/>
</dbReference>
<dbReference type="Pfam" id="PF00072">
    <property type="entry name" value="Response_reg"/>
    <property type="match status" value="1"/>
</dbReference>
<feature type="compositionally biased region" description="Polar residues" evidence="10">
    <location>
        <begin position="2668"/>
        <end position="2677"/>
    </location>
</feature>
<dbReference type="Pfam" id="PF13426">
    <property type="entry name" value="PAS_9"/>
    <property type="match status" value="1"/>
</dbReference>
<evidence type="ECO:0000313" key="15">
    <source>
        <dbReference type="EMBL" id="WVO19607.1"/>
    </source>
</evidence>
<keyword evidence="2" id="KW-0723">Serine/threonine-protein kinase</keyword>
<dbReference type="SMART" id="SM00220">
    <property type="entry name" value="S_TKc"/>
    <property type="match status" value="1"/>
</dbReference>
<feature type="region of interest" description="Disordered" evidence="10">
    <location>
        <begin position="900"/>
        <end position="939"/>
    </location>
</feature>
<dbReference type="SUPFAM" id="SSF56112">
    <property type="entry name" value="Protein kinase-like (PK-like)"/>
    <property type="match status" value="1"/>
</dbReference>
<feature type="region of interest" description="Disordered" evidence="10">
    <location>
        <begin position="535"/>
        <end position="598"/>
    </location>
</feature>
<dbReference type="EMBL" id="CP143807">
    <property type="protein sequence ID" value="WVO19607.1"/>
    <property type="molecule type" value="Genomic_DNA"/>
</dbReference>
<feature type="region of interest" description="Disordered" evidence="10">
    <location>
        <begin position="800"/>
        <end position="850"/>
    </location>
</feature>
<feature type="region of interest" description="Disordered" evidence="10">
    <location>
        <begin position="1038"/>
        <end position="1193"/>
    </location>
</feature>
<keyword evidence="5" id="KW-0418">Kinase</keyword>
<evidence type="ECO:0000256" key="3">
    <source>
        <dbReference type="ARBA" id="ARBA00022679"/>
    </source>
</evidence>
<dbReference type="PROSITE" id="PS50011">
    <property type="entry name" value="PROTEIN_KINASE_DOM"/>
    <property type="match status" value="1"/>
</dbReference>
<dbReference type="Proteomes" id="UP001432216">
    <property type="component" value="Chromosome 2"/>
</dbReference>
<dbReference type="InterPro" id="IPR001789">
    <property type="entry name" value="Sig_transdc_resp-reg_receiver"/>
</dbReference>
<feature type="compositionally biased region" description="Low complexity" evidence="10">
    <location>
        <begin position="175"/>
        <end position="188"/>
    </location>
</feature>
<feature type="modified residue" description="4-aspartylphosphate" evidence="9">
    <location>
        <position position="2766"/>
    </location>
</feature>
<dbReference type="PROSITE" id="PS50110">
    <property type="entry name" value="RESPONSE_REGULATORY"/>
    <property type="match status" value="1"/>
</dbReference>
<dbReference type="Gene3D" id="3.30.200.20">
    <property type="entry name" value="Phosphorylase Kinase, domain 1"/>
    <property type="match status" value="2"/>
</dbReference>
<feature type="compositionally biased region" description="Basic and acidic residues" evidence="10">
    <location>
        <begin position="962"/>
        <end position="973"/>
    </location>
</feature>
<evidence type="ECO:0000256" key="9">
    <source>
        <dbReference type="PROSITE-ProRule" id="PRU00169"/>
    </source>
</evidence>
<feature type="compositionally biased region" description="Low complexity" evidence="10">
    <location>
        <begin position="245"/>
        <end position="259"/>
    </location>
</feature>
<feature type="compositionally biased region" description="Low complexity" evidence="10">
    <location>
        <begin position="1954"/>
        <end position="1968"/>
    </location>
</feature>
<feature type="domain" description="Protein kinase" evidence="11">
    <location>
        <begin position="2090"/>
        <end position="2453"/>
    </location>
</feature>
<feature type="compositionally biased region" description="Polar residues" evidence="10">
    <location>
        <begin position="1038"/>
        <end position="1055"/>
    </location>
</feature>
<dbReference type="PROSITE" id="PS50112">
    <property type="entry name" value="PAS"/>
    <property type="match status" value="1"/>
</dbReference>
<sequence length="2853" mass="308569">MSNGVFFLDEERERDTSSDPSPTLSPSNPSEDTKSTQPLPSLQTPQPALIVPIPTPAGQPLPQHRKHPAPFAATPSFPSPLARAVTVPSHSDESSSSTPSSPTQSDEEWKRRRDSDQHSPSEVSGSGTPKRWAENMHGSYQRSPSVSRAGSPTSCPPSPTMAGTSTRPQPLTPGSLLMRSRRSGSTSLQSPPRIAKKEPPTGESMPRGSSGSGYDRSSSSQTEPASSGRPVAIPSAQDASKEANSLGLGWGTWESSGSGSSFGNGGGSLRDKGKFRGDLRDIGPVSPRRERDRMCSFSFSPTKHRRPSEFLNPTSEARKMSICNGRPSFSGPGMAHLSTSASMVSPLNPLPSPWASASDTSASAFSPSTSSTSESALTSASSNTGGAIKLNRVPTSVRMAADLLRNANTASPLPISGNTSPEHPLPGHEGLTKEQIDQAIMPPPQPPAPSGQYIEDTRPGPTPMMTATPAPSAESHIPLAVGHSPTIPFRTPMVPLLPRPKPLLPLESPASSSNGNVQIPMEAAKVHKYRTSHYEPVKSSNVLSESPSESTLSGENGSSAKSDFASVATSPSQFGLGLSMPTGSTTAPFPSTGPQSTTTEKLEIAQLARLKGTAGEKYGMAGNLAGISGMGDAASHATMIMQSRQAKIQRWGVGSNQKGFAPPVLDRSVSTGSPAMLAARRADRQSEWGQLDVIGGTAASSPGEDISATSSFGTFSCAIPGTLGPSTSMPSTQTPNPSLLGLSSHGAEDNESREVAGSNTEHHPNAGAAGMGDIEWVDWMDCYRGYKEMKIRAEAEAMKAKTPKASDSPVSETKQLGYGHATRPSLQEERTPAARVHGRRFSDQEVTISSQKNAEKIPSTLTLTPTVSRDGQGGSLRGSMKRQSLSFKDLITVEPKISPTHRRSSFFERQRQSSGSSTKTDHSFALGSGSGSGAGPMKKKNLVSKMEGWWNAVKSNFVPEHSPGRPHHDEGNQRRTKHLPKRSGSIASMTQPKSAYLAPERMAVRGSTSLPLRQVISHNELRHRSQRDDHYETASVLDSTLADTALPSRNSSSETAMPIPQHMLIPPPPPVRHASTVTEVTEEPSNPPSRQERPIRTSLEVRRRQPNLRLELEPHTLAQPSPHSSNSSGIQPRMVPLGMPVRLSESSSRSSLYGQTLGSGLTPGAPRWDETPSPVHTLGQHQDEDREDKPVAPGAELTVGSVRNHIRRRLYGAKEACDASLRRTIDSMTKFVEQERQDINRQEELPVDYFETLNLNDSAVFDADDTGSEANENEGPRSRAVSMSWSRGPSRRPSVSLHAISPKTRTSVLATSPSRIVSRRRPSAIPPRTFGPAGRNIPIPKDRTQSGASSRSTSRSHSPMPGRHSLLVDAADEDRQFLQALQDLIVMATEVVDSSVHTLKSGPSSCATIIQRIQKIGAKWDEHPDWPGREWYVEILLAVANLGRVLDWWEAEKGFWNFDAETENDQLLLVLKPKEEQRFDHEFRAVLSEPRHSPLSTAVSVAGDLPPALSLSVTSTDAPSPQTAKQAEPGKGLSPKAQAIDDLKFLAEHAKSVNIVMELSLQGEIVEYVNDAVLEVLGQVPEDVIDHPITDLLAPGDASVFSEATHQLIEDDNNTVQCRFRFEVHDLAQGEDTERQPGPVYIELEGVGMLMRENNEPSHTMWVMKPVAAIQVEAITDAVFPRDGRISTEGILCRICEREIVAWFFEKHSETCDALHRLEAEIAECDDCLHELRQTVVDLESEVDNPVPNSPAQYQGVLFFTLPDSIAANDEKAAIQYLQGVEVRKVAHEHLQDVLHILSAARQIETPYVREEEADLPSSVQNYLSEESEDRLLKIMRWQRPQTSEFALNLLFTHVEEQLKRKHKAVARMQCTIRYSEKTRHEWEDKVNEMLAEQDDGSGTESESGSGGSEGDRSPSEVHATLPIESPESSPPGPRKIAPLARLPITQAHPHRQPSALEESSAPPSIAPTRATSQTIVTEPAPPALSSVSSEPTMPVQASNVRKVSTQARSEAHSPEVPLPAPPSRGTPSKNDSTKPELITSSPLLMPFGGDRHHRRRISGSQGMRDAPLSPRIPSAALRSSVAQTTIDDFKILKPISRGAFGSVYLAKKVATGDYFAIKALKKSDMISKNQITNVKAERTILMNQASSPYVAKLFFSFQSKEYLYLVMEYLNGGDCASLVKTLGGLSEDWARNYIAEVVLGLEYLHKRNIVHRDIKPDNLLIDARGHLKLTDFGLSRIGLLNRQVGGPRPAYLRGIPLRGSGQHRLSMTRTTSNSSSIDSNFPASEIASGQSMPNVSQSYFSQMRPFGLEDESSGSESAGIIPKRVRQMSIATKLSSELGSPSVNGKESPKFVGTPDYLAPESILGIGQDDAAVDWWAVGVVLYEFLYGFPPFHAETPEKVFDNIVSRRIEWHENEIGISPEARDLISRLLCSDPLKRLGANGAEEVKSHPFFASINWDTISTSEASFVPDVADPESTDYFDSRGAAVGFHDGDGAAQGSKQTAIDPRAKVDPDAIITSTKTAKEMEAIANDMAEQSDFGAFNYKNLPVLKQANDDVIRKLRTDSMALSQASEGAPPLSKGKRKRLSVQVQSKSTRRVSDASQAPYPPSPSTSTSSAVSTPSRANTQPPSASTSYYPRRPSELNALEARSADEADVQSQTRLRDDSRSSNGTNGTEMTKQRRHASLQLDFAATGASGGSAENKYFVGSNIHSRGLDVLVAENNPISQKVLETLLTRAGCRCICVDDGPSALAAIMGSIRFDVIICDIHIPVVNGEQVARMIRSTNNHNQLTPIIASTSYEQYINEEGTLFSGVLAKPVTKADLLRCLAKLGFVISAGAIDAASMPTSTPAVQS</sequence>
<feature type="compositionally biased region" description="Basic and acidic residues" evidence="10">
    <location>
        <begin position="107"/>
        <end position="119"/>
    </location>
</feature>
<feature type="region of interest" description="Disordered" evidence="10">
    <location>
        <begin position="340"/>
        <end position="388"/>
    </location>
</feature>
<feature type="compositionally biased region" description="Basic and acidic residues" evidence="10">
    <location>
        <begin position="269"/>
        <end position="294"/>
    </location>
</feature>
<feature type="region of interest" description="Disordered" evidence="10">
    <location>
        <begin position="723"/>
        <end position="767"/>
    </location>
</feature>
<feature type="compositionally biased region" description="Low complexity" evidence="10">
    <location>
        <begin position="353"/>
        <end position="382"/>
    </location>
</feature>
<feature type="compositionally biased region" description="Polar residues" evidence="10">
    <location>
        <begin position="581"/>
        <end position="598"/>
    </location>
</feature>
<evidence type="ECO:0000256" key="2">
    <source>
        <dbReference type="ARBA" id="ARBA00022527"/>
    </source>
</evidence>
<dbReference type="InterPro" id="IPR011006">
    <property type="entry name" value="CheY-like_superfamily"/>
</dbReference>
<feature type="compositionally biased region" description="Low complexity" evidence="10">
    <location>
        <begin position="1345"/>
        <end position="1358"/>
    </location>
</feature>
<dbReference type="Gene3D" id="3.30.450.20">
    <property type="entry name" value="PAS domain"/>
    <property type="match status" value="1"/>
</dbReference>
<dbReference type="PROSITE" id="PS00108">
    <property type="entry name" value="PROTEIN_KINASE_ST"/>
    <property type="match status" value="1"/>
</dbReference>
<proteinExistence type="predicted"/>
<dbReference type="InterPro" id="IPR050236">
    <property type="entry name" value="Ser_Thr_kinase_AGC"/>
</dbReference>
<evidence type="ECO:0000256" key="1">
    <source>
        <dbReference type="ARBA" id="ARBA00012513"/>
    </source>
</evidence>
<feature type="compositionally biased region" description="Polar residues" evidence="10">
    <location>
        <begin position="1986"/>
        <end position="2009"/>
    </location>
</feature>
<dbReference type="RefSeq" id="XP_064718847.1">
    <property type="nucleotide sequence ID" value="XM_064862775.1"/>
</dbReference>
<dbReference type="Pfam" id="PF00069">
    <property type="entry name" value="Pkinase"/>
    <property type="match status" value="2"/>
</dbReference>
<keyword evidence="4" id="KW-0547">Nucleotide-binding</keyword>
<dbReference type="InterPro" id="IPR000014">
    <property type="entry name" value="PAS"/>
</dbReference>
<name>A0ABZ2AQ62_9TREE</name>
<feature type="compositionally biased region" description="Low complexity" evidence="10">
    <location>
        <begin position="208"/>
        <end position="220"/>
    </location>
</feature>
<dbReference type="Gene3D" id="1.10.510.10">
    <property type="entry name" value="Transferase(Phosphotransferase) domain 1"/>
    <property type="match status" value="2"/>
</dbReference>
<feature type="compositionally biased region" description="Polar residues" evidence="10">
    <location>
        <begin position="1512"/>
        <end position="1525"/>
    </location>
</feature>
<feature type="compositionally biased region" description="Polar residues" evidence="10">
    <location>
        <begin position="138"/>
        <end position="153"/>
    </location>
</feature>
<gene>
    <name evidence="15" type="ORF">IAS62_000896</name>
</gene>
<feature type="region of interest" description="Disordered" evidence="10">
    <location>
        <begin position="2568"/>
        <end position="2682"/>
    </location>
</feature>
<protein>
    <recommendedName>
        <fullName evidence="1">non-specific serine/threonine protein kinase</fullName>
        <ecNumber evidence="1">2.7.11.1</ecNumber>
    </recommendedName>
</protein>
<feature type="compositionally biased region" description="Polar residues" evidence="10">
    <location>
        <begin position="2623"/>
        <end position="2635"/>
    </location>
</feature>
<dbReference type="CDD" id="cd17546">
    <property type="entry name" value="REC_hyHK_CKI1_RcsC-like"/>
    <property type="match status" value="1"/>
</dbReference>
<feature type="compositionally biased region" description="Low complexity" evidence="10">
    <location>
        <begin position="18"/>
        <end position="47"/>
    </location>
</feature>
<dbReference type="SUPFAM" id="SSF52172">
    <property type="entry name" value="CheY-like"/>
    <property type="match status" value="1"/>
</dbReference>
<feature type="compositionally biased region" description="Basic and acidic residues" evidence="10">
    <location>
        <begin position="746"/>
        <end position="764"/>
    </location>
</feature>
<dbReference type="SMART" id="SM00091">
    <property type="entry name" value="PAS"/>
    <property type="match status" value="1"/>
</dbReference>
<dbReference type="InterPro" id="IPR008271">
    <property type="entry name" value="Ser/Thr_kinase_AS"/>
</dbReference>
<comment type="catalytic activity">
    <reaction evidence="7">
        <text>L-threonyl-[protein] + ATP = O-phospho-L-threonyl-[protein] + ADP + H(+)</text>
        <dbReference type="Rhea" id="RHEA:46608"/>
        <dbReference type="Rhea" id="RHEA-COMP:11060"/>
        <dbReference type="Rhea" id="RHEA-COMP:11605"/>
        <dbReference type="ChEBI" id="CHEBI:15378"/>
        <dbReference type="ChEBI" id="CHEBI:30013"/>
        <dbReference type="ChEBI" id="CHEBI:30616"/>
        <dbReference type="ChEBI" id="CHEBI:61977"/>
        <dbReference type="ChEBI" id="CHEBI:456216"/>
        <dbReference type="EC" id="2.7.11.1"/>
    </reaction>
</comment>
<feature type="region of interest" description="Disordered" evidence="10">
    <location>
        <begin position="1"/>
        <end position="315"/>
    </location>
</feature>
<keyword evidence="16" id="KW-1185">Reference proteome</keyword>
<evidence type="ECO:0000259" key="13">
    <source>
        <dbReference type="PROSITE" id="PS50112"/>
    </source>
</evidence>
<dbReference type="GeneID" id="89987671"/>
<evidence type="ECO:0000259" key="11">
    <source>
        <dbReference type="PROSITE" id="PS50011"/>
    </source>
</evidence>
<dbReference type="PANTHER" id="PTHR24356:SF1">
    <property type="entry name" value="SERINE_THREONINE-PROTEIN KINASE GREATWALL"/>
    <property type="match status" value="1"/>
</dbReference>
<dbReference type="Gene3D" id="3.40.50.2300">
    <property type="match status" value="1"/>
</dbReference>
<evidence type="ECO:0000256" key="4">
    <source>
        <dbReference type="ARBA" id="ARBA00022741"/>
    </source>
</evidence>
<evidence type="ECO:0000313" key="16">
    <source>
        <dbReference type="Proteomes" id="UP001432216"/>
    </source>
</evidence>
<feature type="domain" description="PAS" evidence="13">
    <location>
        <begin position="1556"/>
        <end position="1612"/>
    </location>
</feature>
<dbReference type="SUPFAM" id="SSF55785">
    <property type="entry name" value="PYP-like sensor domain (PAS domain)"/>
    <property type="match status" value="1"/>
</dbReference>
<organism evidence="15 16">
    <name type="scientific">Cryptococcus decagattii</name>
    <dbReference type="NCBI Taxonomy" id="1859122"/>
    <lineage>
        <taxon>Eukaryota</taxon>
        <taxon>Fungi</taxon>
        <taxon>Dikarya</taxon>
        <taxon>Basidiomycota</taxon>
        <taxon>Agaricomycotina</taxon>
        <taxon>Tremellomycetes</taxon>
        <taxon>Tremellales</taxon>
        <taxon>Cryptococcaceae</taxon>
        <taxon>Cryptococcus</taxon>
        <taxon>Cryptococcus gattii species complex</taxon>
    </lineage>
</organism>